<dbReference type="Proteomes" id="UP001165160">
    <property type="component" value="Unassembled WGS sequence"/>
</dbReference>
<protein>
    <submittedName>
        <fullName evidence="3">Uncharacterized protein</fullName>
    </submittedName>
</protein>
<organism evidence="3 4">
    <name type="scientific">Triparma verrucosa</name>
    <dbReference type="NCBI Taxonomy" id="1606542"/>
    <lineage>
        <taxon>Eukaryota</taxon>
        <taxon>Sar</taxon>
        <taxon>Stramenopiles</taxon>
        <taxon>Ochrophyta</taxon>
        <taxon>Bolidophyceae</taxon>
        <taxon>Parmales</taxon>
        <taxon>Triparmaceae</taxon>
        <taxon>Triparma</taxon>
    </lineage>
</organism>
<name>A0A9W7C942_9STRA</name>
<feature type="transmembrane region" description="Helical" evidence="2">
    <location>
        <begin position="12"/>
        <end position="32"/>
    </location>
</feature>
<proteinExistence type="predicted"/>
<sequence length="168" mass="18059">MAIVGGQTSTIAVLSLTSSIVTAAFISASISVEKDADSKCRRESPDFYGLLQLDSKWKTVCTSLLIMLLAALCAGLKRNLWLPILEDVLKWLNDGLVVWMEEDPEWFDDFTRSSVPDDLVNDKAVLKKLRGAKVEEGSEGEGGEGEGGEGEGAKGEETITGSSCSKKV</sequence>
<keyword evidence="2" id="KW-0472">Membrane</keyword>
<evidence type="ECO:0000313" key="4">
    <source>
        <dbReference type="Proteomes" id="UP001165160"/>
    </source>
</evidence>
<keyword evidence="2" id="KW-1133">Transmembrane helix</keyword>
<keyword evidence="2" id="KW-0812">Transmembrane</keyword>
<feature type="region of interest" description="Disordered" evidence="1">
    <location>
        <begin position="132"/>
        <end position="168"/>
    </location>
</feature>
<comment type="caution">
    <text evidence="3">The sequence shown here is derived from an EMBL/GenBank/DDBJ whole genome shotgun (WGS) entry which is preliminary data.</text>
</comment>
<accession>A0A9W7C942</accession>
<feature type="compositionally biased region" description="Acidic residues" evidence="1">
    <location>
        <begin position="137"/>
        <end position="149"/>
    </location>
</feature>
<dbReference type="AlphaFoldDB" id="A0A9W7C942"/>
<gene>
    <name evidence="3" type="ORF">TrVE_jg12105</name>
</gene>
<reference evidence="4" key="1">
    <citation type="journal article" date="2023" name="Commun. Biol.">
        <title>Genome analysis of Parmales, the sister group of diatoms, reveals the evolutionary specialization of diatoms from phago-mixotrophs to photoautotrophs.</title>
        <authorList>
            <person name="Ban H."/>
            <person name="Sato S."/>
            <person name="Yoshikawa S."/>
            <person name="Yamada K."/>
            <person name="Nakamura Y."/>
            <person name="Ichinomiya M."/>
            <person name="Sato N."/>
            <person name="Blanc-Mathieu R."/>
            <person name="Endo H."/>
            <person name="Kuwata A."/>
            <person name="Ogata H."/>
        </authorList>
    </citation>
    <scope>NUCLEOTIDE SEQUENCE [LARGE SCALE GENOMIC DNA]</scope>
    <source>
        <strain evidence="4">NIES 3699</strain>
    </source>
</reference>
<keyword evidence="4" id="KW-1185">Reference proteome</keyword>
<evidence type="ECO:0000313" key="3">
    <source>
        <dbReference type="EMBL" id="GMI01513.1"/>
    </source>
</evidence>
<evidence type="ECO:0000256" key="2">
    <source>
        <dbReference type="SAM" id="Phobius"/>
    </source>
</evidence>
<evidence type="ECO:0000256" key="1">
    <source>
        <dbReference type="SAM" id="MobiDB-lite"/>
    </source>
</evidence>
<feature type="compositionally biased region" description="Polar residues" evidence="1">
    <location>
        <begin position="159"/>
        <end position="168"/>
    </location>
</feature>
<dbReference type="EMBL" id="BRXX01000268">
    <property type="protein sequence ID" value="GMI01513.1"/>
    <property type="molecule type" value="Genomic_DNA"/>
</dbReference>